<dbReference type="Proteomes" id="UP000595871">
    <property type="component" value="Chromosome"/>
</dbReference>
<evidence type="ECO:0000259" key="1">
    <source>
        <dbReference type="Pfam" id="PF21466"/>
    </source>
</evidence>
<feature type="domain" description="Endo-alpha-N-acetylgalactosaminidase" evidence="1">
    <location>
        <begin position="3"/>
        <end position="146"/>
    </location>
</feature>
<protein>
    <recommendedName>
        <fullName evidence="1">Endo-alpha-N-acetylgalactosaminidase domain-containing protein</fullName>
    </recommendedName>
</protein>
<keyword evidence="3" id="KW-1185">Reference proteome</keyword>
<evidence type="ECO:0000313" key="2">
    <source>
        <dbReference type="EMBL" id="QQN56488.1"/>
    </source>
</evidence>
<dbReference type="KEGG" id="aob:I6H46_02435"/>
<gene>
    <name evidence="2" type="ORF">I6H46_02435</name>
</gene>
<reference evidence="2 3" key="1">
    <citation type="submission" date="2020-12" db="EMBL/GenBank/DDBJ databases">
        <title>FDA dAtabase for Regulatory Grade micrObial Sequences (FDA-ARGOS): Supporting development and validation of Infectious Disease Dx tests.</title>
        <authorList>
            <person name="Sproer C."/>
            <person name="Gronow S."/>
            <person name="Severitt S."/>
            <person name="Schroder I."/>
            <person name="Tallon L."/>
            <person name="Sadzewicz L."/>
            <person name="Zhao X."/>
            <person name="Boylan J."/>
            <person name="Ott S."/>
            <person name="Bowen H."/>
            <person name="Vavikolanu K."/>
            <person name="Mehta A."/>
            <person name="Aluvathingal J."/>
            <person name="Nadendla S."/>
            <person name="Lowell S."/>
            <person name="Myers T."/>
            <person name="Yan Y."/>
            <person name="Sichtig H."/>
        </authorList>
    </citation>
    <scope>NUCLEOTIDE SEQUENCE [LARGE SCALE GENOMIC DNA]</scope>
    <source>
        <strain evidence="2 3">FDAARGOS_989</strain>
    </source>
</reference>
<dbReference type="Gene3D" id="2.60.120.260">
    <property type="entry name" value="Galactose-binding domain-like"/>
    <property type="match status" value="1"/>
</dbReference>
<evidence type="ECO:0000313" key="3">
    <source>
        <dbReference type="Proteomes" id="UP000595871"/>
    </source>
</evidence>
<dbReference type="EMBL" id="CP067016">
    <property type="protein sequence ID" value="QQN56488.1"/>
    <property type="molecule type" value="Genomic_DNA"/>
</dbReference>
<sequence length="152" mass="17236">MGIEDVGFNSKSLEHWDIKGDKKSADVFLSQGANPMLRINDNKEEVSLTQKITGLKKNTKYAIYVGVDNRSDAKAYLEIKSNGKTYSNYTEKSIAKNYVKANAHNTWQKSATVDNTSYFQNMYVYFTTGDNPEDVTITLKEKKAKEQLILMT</sequence>
<organism evidence="2 3">
    <name type="scientific">Anaerococcus obesiensis</name>
    <dbReference type="NCBI Taxonomy" id="1287640"/>
    <lineage>
        <taxon>Bacteria</taxon>
        <taxon>Bacillati</taxon>
        <taxon>Bacillota</taxon>
        <taxon>Tissierellia</taxon>
        <taxon>Tissierellales</taxon>
        <taxon>Peptoniphilaceae</taxon>
        <taxon>Anaerococcus</taxon>
    </lineage>
</organism>
<name>A0A7T7ZVN9_9FIRM</name>
<proteinExistence type="predicted"/>
<accession>A0A7T7ZVN9</accession>
<dbReference type="AlphaFoldDB" id="A0A7T7ZVN9"/>
<dbReference type="InterPro" id="IPR049314">
    <property type="entry name" value="GH101_dom-5"/>
</dbReference>
<dbReference type="Pfam" id="PF21466">
    <property type="entry name" value="GH101_dom-5"/>
    <property type="match status" value="1"/>
</dbReference>